<evidence type="ECO:0000313" key="2">
    <source>
        <dbReference type="EMBL" id="WNC71413.1"/>
    </source>
</evidence>
<dbReference type="RefSeq" id="WP_348390547.1">
    <property type="nucleotide sequence ID" value="NZ_CP134145.1"/>
</dbReference>
<keyword evidence="3" id="KW-1185">Reference proteome</keyword>
<proteinExistence type="predicted"/>
<evidence type="ECO:0000259" key="1">
    <source>
        <dbReference type="Pfam" id="PF00557"/>
    </source>
</evidence>
<dbReference type="EMBL" id="CP134145">
    <property type="protein sequence ID" value="WNC71413.1"/>
    <property type="molecule type" value="Genomic_DNA"/>
</dbReference>
<dbReference type="Proteomes" id="UP001258994">
    <property type="component" value="Chromosome"/>
</dbReference>
<dbReference type="SUPFAM" id="SSF55920">
    <property type="entry name" value="Creatinase/aminopeptidase"/>
    <property type="match status" value="1"/>
</dbReference>
<accession>A0ABY9TSY3</accession>
<reference evidence="3" key="1">
    <citation type="submission" date="2023-09" db="EMBL/GenBank/DDBJ databases">
        <authorList>
            <person name="Li S."/>
            <person name="Li X."/>
            <person name="Zhang C."/>
            <person name="Zhao Z."/>
        </authorList>
    </citation>
    <scope>NUCLEOTIDE SEQUENCE [LARGE SCALE GENOMIC DNA]</scope>
    <source>
        <strain evidence="3">SQ149</strain>
    </source>
</reference>
<sequence>MSKINVFKGLWVCVFLILANSPWVYAEQNLKKEFNILSMQDRSKVIDEILTKRVDQLMPQLMKDSNIDMWILISRENNEDAILKTLLPATWMGARRRTILVFSRMEDGTVKAEAMSRYDVGNVFKKAWDKDSQPDQMLALVELIQSRDPKRIALNQSEHYEIADGLVATERDLLFSYLPNKYHNRVVSAEELAVSWLETRIAAEVEIHKNMVALTKTIIRKGFSNEVIRPRKTTVGDLVWWFRDEVNALGLQTWFQPSIRLQRKYKNIAVSEDPDLIILPGDLLHVDFGITYLRLNTDIQQHAYVLKQQEKQAPKFITNALKIGNQLQDILTSHFKQGISGNEILSRSREQALLSGIKPMIYSHPIGYHGHAAGTTIGKWDSQYGVAGEGDRLLHNDTAYAIELNATVYSEEWQKDIMIMLEENALFSRGKVQYLAPRQTELILVNYK</sequence>
<evidence type="ECO:0000313" key="3">
    <source>
        <dbReference type="Proteomes" id="UP001258994"/>
    </source>
</evidence>
<keyword evidence="2" id="KW-0378">Hydrolase</keyword>
<protein>
    <submittedName>
        <fullName evidence="2">Xaa-Pro aminopeptidase</fullName>
    </submittedName>
</protein>
<keyword evidence="2" id="KW-0645">Protease</keyword>
<keyword evidence="2" id="KW-0031">Aminopeptidase</keyword>
<name>A0ABY9TSY3_9GAMM</name>
<dbReference type="Gene3D" id="3.90.230.10">
    <property type="entry name" value="Creatinase/methionine aminopeptidase superfamily"/>
    <property type="match status" value="1"/>
</dbReference>
<dbReference type="GO" id="GO:0004177">
    <property type="term" value="F:aminopeptidase activity"/>
    <property type="evidence" value="ECO:0007669"/>
    <property type="project" value="UniProtKB-KW"/>
</dbReference>
<dbReference type="InterPro" id="IPR000994">
    <property type="entry name" value="Pept_M24"/>
</dbReference>
<gene>
    <name evidence="2" type="ORF">RGQ13_14945</name>
</gene>
<dbReference type="Pfam" id="PF00557">
    <property type="entry name" value="Peptidase_M24"/>
    <property type="match status" value="1"/>
</dbReference>
<organism evidence="2 3">
    <name type="scientific">Thalassotalea psychrophila</name>
    <dbReference type="NCBI Taxonomy" id="3065647"/>
    <lineage>
        <taxon>Bacteria</taxon>
        <taxon>Pseudomonadati</taxon>
        <taxon>Pseudomonadota</taxon>
        <taxon>Gammaproteobacteria</taxon>
        <taxon>Alteromonadales</taxon>
        <taxon>Colwelliaceae</taxon>
        <taxon>Thalassotalea</taxon>
    </lineage>
</organism>
<feature type="domain" description="Peptidase M24" evidence="1">
    <location>
        <begin position="227"/>
        <end position="422"/>
    </location>
</feature>
<dbReference type="InterPro" id="IPR036005">
    <property type="entry name" value="Creatinase/aminopeptidase-like"/>
</dbReference>